<dbReference type="PROSITE" id="PS01326">
    <property type="entry name" value="DAP_EPIMERASE"/>
    <property type="match status" value="1"/>
</dbReference>
<keyword evidence="12" id="KW-1185">Reference proteome</keyword>
<dbReference type="eggNOG" id="COG0253">
    <property type="taxonomic scope" value="Bacteria"/>
</dbReference>
<comment type="function">
    <text evidence="9">Catalyzes the stereoinversion of LL-2,6-diaminopimelate (L,L-DAP) to meso-diaminopimelate (meso-DAP), a precursor of L-lysine and an essential component of the bacterial peptidoglycan.</text>
</comment>
<evidence type="ECO:0000256" key="9">
    <source>
        <dbReference type="HAMAP-Rule" id="MF_00197"/>
    </source>
</evidence>
<keyword evidence="4 9" id="KW-0963">Cytoplasm</keyword>
<evidence type="ECO:0000256" key="10">
    <source>
        <dbReference type="PROSITE-ProRule" id="PRU10125"/>
    </source>
</evidence>
<dbReference type="AlphaFoldDB" id="E0RZK5"/>
<feature type="binding site" evidence="9">
    <location>
        <begin position="76"/>
        <end position="77"/>
    </location>
    <ligand>
        <name>substrate</name>
    </ligand>
</feature>
<keyword evidence="6 9" id="KW-0457">Lysine biosynthesis</keyword>
<dbReference type="PANTHER" id="PTHR31689">
    <property type="entry name" value="DIAMINOPIMELATE EPIMERASE, CHLOROPLASTIC"/>
    <property type="match status" value="1"/>
</dbReference>
<dbReference type="EMBL" id="CP001810">
    <property type="protein sequence ID" value="ADL35121.1"/>
    <property type="molecule type" value="Genomic_DNA"/>
</dbReference>
<evidence type="ECO:0000256" key="8">
    <source>
        <dbReference type="ARBA" id="ARBA00051712"/>
    </source>
</evidence>
<feature type="active site" description="Proton acceptor" evidence="9">
    <location>
        <position position="249"/>
    </location>
</feature>
<feature type="binding site" evidence="9">
    <location>
        <position position="11"/>
    </location>
    <ligand>
        <name>substrate</name>
    </ligand>
</feature>
<comment type="similarity">
    <text evidence="2 9">Belongs to the diaminopimelate epimerase family.</text>
</comment>
<feature type="binding site" evidence="9">
    <location>
        <begin position="250"/>
        <end position="251"/>
    </location>
    <ligand>
        <name>substrate</name>
    </ligand>
</feature>
<proteinExistence type="inferred from homology"/>
<dbReference type="SUPFAM" id="SSF54506">
    <property type="entry name" value="Diaminopimelate epimerase-like"/>
    <property type="match status" value="2"/>
</dbReference>
<dbReference type="NCBIfam" id="TIGR00652">
    <property type="entry name" value="DapF"/>
    <property type="match status" value="1"/>
</dbReference>
<dbReference type="PANTHER" id="PTHR31689:SF0">
    <property type="entry name" value="DIAMINOPIMELATE EPIMERASE"/>
    <property type="match status" value="1"/>
</dbReference>
<feature type="active site" description="Proton donor" evidence="9">
    <location>
        <position position="75"/>
    </location>
</feature>
<feature type="active site" evidence="10">
    <location>
        <position position="75"/>
    </location>
</feature>
<feature type="site" description="Could be important to modulate the pK values of the two catalytic cysteine residues" evidence="9">
    <location>
        <position position="240"/>
    </location>
</feature>
<keyword evidence="5 9" id="KW-0028">Amino-acid biosynthesis</keyword>
<comment type="catalytic activity">
    <reaction evidence="8 9">
        <text>(2S,6S)-2,6-diaminopimelate = meso-2,6-diaminopimelate</text>
        <dbReference type="Rhea" id="RHEA:15393"/>
        <dbReference type="ChEBI" id="CHEBI:57609"/>
        <dbReference type="ChEBI" id="CHEBI:57791"/>
        <dbReference type="EC" id="5.1.1.7"/>
    </reaction>
</comment>
<comment type="caution">
    <text evidence="9">Lacks conserved residue(s) required for the propagation of feature annotation.</text>
</comment>
<dbReference type="InterPro" id="IPR001653">
    <property type="entry name" value="DAP_epimerase_DapF"/>
</dbReference>
<evidence type="ECO:0000256" key="2">
    <source>
        <dbReference type="ARBA" id="ARBA00010219"/>
    </source>
</evidence>
<feature type="binding site" evidence="9">
    <location>
        <position position="222"/>
    </location>
    <ligand>
        <name>substrate</name>
    </ligand>
</feature>
<evidence type="ECO:0000256" key="7">
    <source>
        <dbReference type="ARBA" id="ARBA00023235"/>
    </source>
</evidence>
<dbReference type="RefSeq" id="WP_013281774.1">
    <property type="nucleotide sequence ID" value="NC_014387.1"/>
</dbReference>
<evidence type="ECO:0000256" key="5">
    <source>
        <dbReference type="ARBA" id="ARBA00022605"/>
    </source>
</evidence>
<dbReference type="HAMAP" id="MF_00197">
    <property type="entry name" value="DAP_epimerase"/>
    <property type="match status" value="1"/>
</dbReference>
<keyword evidence="7 9" id="KW-0413">Isomerase</keyword>
<dbReference type="GO" id="GO:0005829">
    <property type="term" value="C:cytosol"/>
    <property type="evidence" value="ECO:0007669"/>
    <property type="project" value="TreeGrafter"/>
</dbReference>
<protein>
    <recommendedName>
        <fullName evidence="3 9">Diaminopimelate epimerase</fullName>
        <shortName evidence="9">DAP epimerase</shortName>
        <ecNumber evidence="3 9">5.1.1.7</ecNumber>
    </recommendedName>
    <alternativeName>
        <fullName evidence="9">PLP-independent amino acid racemase</fullName>
    </alternativeName>
</protein>
<reference evidence="11 12" key="1">
    <citation type="journal article" date="2010" name="PLoS ONE">
        <title>The glycobiome of the rumen bacterium Butyrivibrio proteoclasticus B316(T) highlights adaptation to a polysaccharide-rich environment.</title>
        <authorList>
            <person name="Kelly W.J."/>
            <person name="Leahy S.C."/>
            <person name="Altermann E."/>
            <person name="Yeoman C.J."/>
            <person name="Dunne J.C."/>
            <person name="Kong Z."/>
            <person name="Pacheco D.M."/>
            <person name="Li D."/>
            <person name="Noel S.J."/>
            <person name="Moon C.D."/>
            <person name="Cookson A.L."/>
            <person name="Attwood G.T."/>
        </authorList>
    </citation>
    <scope>NUCLEOTIDE SEQUENCE [LARGE SCALE GENOMIC DNA]</scope>
    <source>
        <strain evidence="12">ATCC 51982 / DSM 14932 / B316</strain>
    </source>
</reference>
<evidence type="ECO:0000313" key="12">
    <source>
        <dbReference type="Proteomes" id="UP000001299"/>
    </source>
</evidence>
<dbReference type="GO" id="GO:0008837">
    <property type="term" value="F:diaminopimelate epimerase activity"/>
    <property type="evidence" value="ECO:0007669"/>
    <property type="project" value="UniProtKB-UniRule"/>
</dbReference>
<evidence type="ECO:0000313" key="11">
    <source>
        <dbReference type="EMBL" id="ADL35121.1"/>
    </source>
</evidence>
<organism evidence="11 12">
    <name type="scientific">Butyrivibrio proteoclasticus (strain ATCC 51982 / DSM 14932 / B316)</name>
    <name type="common">Clostridium proteoclasticum</name>
    <dbReference type="NCBI Taxonomy" id="515622"/>
    <lineage>
        <taxon>Bacteria</taxon>
        <taxon>Bacillati</taxon>
        <taxon>Bacillota</taxon>
        <taxon>Clostridia</taxon>
        <taxon>Lachnospirales</taxon>
        <taxon>Lachnospiraceae</taxon>
        <taxon>Butyrivibrio</taxon>
    </lineage>
</organism>
<feature type="binding site" evidence="9">
    <location>
        <begin position="240"/>
        <end position="241"/>
    </location>
    <ligand>
        <name>substrate</name>
    </ligand>
</feature>
<evidence type="ECO:0000256" key="1">
    <source>
        <dbReference type="ARBA" id="ARBA00005196"/>
    </source>
</evidence>
<evidence type="ECO:0000256" key="3">
    <source>
        <dbReference type="ARBA" id="ARBA00013080"/>
    </source>
</evidence>
<dbReference type="InterPro" id="IPR018510">
    <property type="entry name" value="DAP_epimerase_AS"/>
</dbReference>
<comment type="subunit">
    <text evidence="9">Homodimer.</text>
</comment>
<comment type="pathway">
    <text evidence="1 9">Amino-acid biosynthesis; L-lysine biosynthesis via DAP pathway; DL-2,6-diaminopimelate from LL-2,6-diaminopimelate: step 1/1.</text>
</comment>
<feature type="binding site" evidence="9">
    <location>
        <position position="66"/>
    </location>
    <ligand>
        <name>substrate</name>
    </ligand>
</feature>
<dbReference type="Pfam" id="PF01678">
    <property type="entry name" value="DAP_epimerase"/>
    <property type="match status" value="2"/>
</dbReference>
<feature type="binding site" evidence="9">
    <location>
        <position position="186"/>
    </location>
    <ligand>
        <name>substrate</name>
    </ligand>
</feature>
<feature type="site" description="Could be important to modulate the pK values of the two catalytic cysteine residues" evidence="9">
    <location>
        <position position="188"/>
    </location>
</feature>
<name>E0RZK5_BUTPB</name>
<dbReference type="KEGG" id="bpb:bpr_I2388"/>
<dbReference type="EC" id="5.1.1.7" evidence="3 9"/>
<gene>
    <name evidence="9 11" type="primary">dapF</name>
    <name evidence="11" type="ordered locus">bpr_I2388</name>
</gene>
<dbReference type="Gene3D" id="3.10.310.10">
    <property type="entry name" value="Diaminopimelate Epimerase, Chain A, domain 1"/>
    <property type="match status" value="2"/>
</dbReference>
<dbReference type="GO" id="GO:0009089">
    <property type="term" value="P:lysine biosynthetic process via diaminopimelate"/>
    <property type="evidence" value="ECO:0007669"/>
    <property type="project" value="UniProtKB-UniRule"/>
</dbReference>
<comment type="subcellular location">
    <subcellularLocation>
        <location evidence="9">Cytoplasm</location>
    </subcellularLocation>
</comment>
<dbReference type="STRING" id="515622.bpr_I2388"/>
<accession>E0RZK5</accession>
<sequence length="307" mass="33470">MFFTKMHGCGNDYVYVDGSKEIIEQSKKSEIARIVSDRHFGIGSDGLIFINPVDDDSIDFEMEMYNADGSRSEMCGNGIRCVAKYVYDNRLTDKTDLVIVSAGKKKYINLEIGTDNLVFSVKVDMGAPILAASEVPVAVKSDISTDRSSLPSATRELLSSMPDIVIDTPVIIDGKEWKITCVSMGNPHAVVFLPEDVNLDSFEIEKIGPRFENNSIFPNRTNTEFVKVDDRGNVHMRVWERGTGETLACGTGCCATTVACVLNGLTDNRVAVHVLGGIVTCTWDGNAESSVIMEGPATTVFTGEIDL</sequence>
<dbReference type="Proteomes" id="UP000001299">
    <property type="component" value="Chromosome 1"/>
</dbReference>
<evidence type="ECO:0000256" key="4">
    <source>
        <dbReference type="ARBA" id="ARBA00022490"/>
    </source>
</evidence>
<dbReference type="FunFam" id="3.10.310.10:FF:000001">
    <property type="entry name" value="Diaminopimelate epimerase"/>
    <property type="match status" value="1"/>
</dbReference>
<dbReference type="UniPathway" id="UPA00034">
    <property type="reaction ID" value="UER00025"/>
</dbReference>
<dbReference type="HOGENOM" id="CLU_053306_2_1_9"/>
<evidence type="ECO:0000256" key="6">
    <source>
        <dbReference type="ARBA" id="ARBA00023154"/>
    </source>
</evidence>